<keyword evidence="5" id="KW-1185">Reference proteome</keyword>
<protein>
    <recommendedName>
        <fullName evidence="6">Short-chain dehydrogenase</fullName>
    </recommendedName>
</protein>
<evidence type="ECO:0000256" key="1">
    <source>
        <dbReference type="ARBA" id="ARBA00006484"/>
    </source>
</evidence>
<evidence type="ECO:0000313" key="5">
    <source>
        <dbReference type="Proteomes" id="UP000093267"/>
    </source>
</evidence>
<dbReference type="RefSeq" id="WP_054711427.1">
    <property type="nucleotide sequence ID" value="NZ_CP014912.1"/>
</dbReference>
<evidence type="ECO:0000256" key="3">
    <source>
        <dbReference type="ARBA" id="ARBA00023002"/>
    </source>
</evidence>
<dbReference type="OrthoDB" id="5786478at2"/>
<dbReference type="AlphaFoldDB" id="A0A1B2IX73"/>
<name>A0A1B2IX73_9LACO</name>
<organism evidence="4 5">
    <name type="scientific">Secundilactobacillus paracollinoides</name>
    <dbReference type="NCBI Taxonomy" id="240427"/>
    <lineage>
        <taxon>Bacteria</taxon>
        <taxon>Bacillati</taxon>
        <taxon>Bacillota</taxon>
        <taxon>Bacilli</taxon>
        <taxon>Lactobacillales</taxon>
        <taxon>Lactobacillaceae</taxon>
        <taxon>Secundilactobacillus</taxon>
    </lineage>
</organism>
<dbReference type="Pfam" id="PF00106">
    <property type="entry name" value="adh_short"/>
    <property type="match status" value="1"/>
</dbReference>
<evidence type="ECO:0000313" key="4">
    <source>
        <dbReference type="EMBL" id="ANZ66655.1"/>
    </source>
</evidence>
<dbReference type="STRING" id="240427.AYR62_14585"/>
<dbReference type="PANTHER" id="PTHR43963:SF6">
    <property type="entry name" value="CHAIN DEHYDROGENASE FAMILY PROTEIN, PUTATIVE (AFU_ORTHOLOGUE AFUA_3G15350)-RELATED"/>
    <property type="match status" value="1"/>
</dbReference>
<sequence length="239" mass="25986">MTTKPITLITNVNQSMGVEIATQLGQAGHHVILGVQDSQRGERLAVSLGKQGIQTSVVQLDATCRASINGAKAFIEMNYGYLTTLINNGGVSFDRQFSATTLSSFVMRQDFETNFFGMVDVTQAMLPLLKKGTSAQIINVTGRLAGVLQSKHIGTGYRASQAAANQYTIDLRQALKDSSITANFVNSDWLEQHISAGREVVVHDPTLRLVTKTLQRGDRSTRRALPSGVRFDRAAEEAD</sequence>
<reference evidence="4 5" key="1">
    <citation type="submission" date="2016-03" db="EMBL/GenBank/DDBJ databases">
        <title>Pediococcus and Lactobacillus from brewery environment - whole genome sequencing and assembly.</title>
        <authorList>
            <person name="Behr J."/>
            <person name="Geissler A.J."/>
            <person name="Vogel R.F."/>
        </authorList>
    </citation>
    <scope>NUCLEOTIDE SEQUENCE [LARGE SCALE GENOMIC DNA]</scope>
    <source>
        <strain evidence="4 5">TMW 1.1995</strain>
    </source>
</reference>
<accession>A0A1B2IX73</accession>
<keyword evidence="2" id="KW-0521">NADP</keyword>
<dbReference type="GO" id="GO:0016491">
    <property type="term" value="F:oxidoreductase activity"/>
    <property type="evidence" value="ECO:0007669"/>
    <property type="project" value="UniProtKB-KW"/>
</dbReference>
<evidence type="ECO:0008006" key="6">
    <source>
        <dbReference type="Google" id="ProtNLM"/>
    </source>
</evidence>
<evidence type="ECO:0000256" key="2">
    <source>
        <dbReference type="ARBA" id="ARBA00022857"/>
    </source>
</evidence>
<dbReference type="Gene3D" id="3.40.50.720">
    <property type="entry name" value="NAD(P)-binding Rossmann-like Domain"/>
    <property type="match status" value="1"/>
</dbReference>
<dbReference type="PANTHER" id="PTHR43963">
    <property type="entry name" value="CARBONYL REDUCTASE 1-RELATED"/>
    <property type="match status" value="1"/>
</dbReference>
<gene>
    <name evidence="4" type="ORF">AYR63_05575</name>
</gene>
<keyword evidence="3" id="KW-0560">Oxidoreductase</keyword>
<comment type="similarity">
    <text evidence="1">Belongs to the short-chain dehydrogenases/reductases (SDR) family.</text>
</comment>
<dbReference type="SUPFAM" id="SSF51735">
    <property type="entry name" value="NAD(P)-binding Rossmann-fold domains"/>
    <property type="match status" value="1"/>
</dbReference>
<dbReference type="InterPro" id="IPR036291">
    <property type="entry name" value="NAD(P)-bd_dom_sf"/>
</dbReference>
<dbReference type="EMBL" id="CP014924">
    <property type="protein sequence ID" value="ANZ66655.1"/>
    <property type="molecule type" value="Genomic_DNA"/>
</dbReference>
<dbReference type="PRINTS" id="PR00081">
    <property type="entry name" value="GDHRDH"/>
</dbReference>
<dbReference type="Proteomes" id="UP000093267">
    <property type="component" value="Chromosome"/>
</dbReference>
<proteinExistence type="inferred from homology"/>
<dbReference type="InterPro" id="IPR002347">
    <property type="entry name" value="SDR_fam"/>
</dbReference>
<dbReference type="KEGG" id="lpd:AYR62_14585"/>